<dbReference type="RefSeq" id="WP_310419822.1">
    <property type="nucleotide sequence ID" value="NZ_JAVDYC010000001.1"/>
</dbReference>
<name>A0AAE4CTF9_9ACTN</name>
<proteinExistence type="predicted"/>
<evidence type="ECO:0000313" key="1">
    <source>
        <dbReference type="EMBL" id="MDR7325256.1"/>
    </source>
</evidence>
<keyword evidence="2" id="KW-1185">Reference proteome</keyword>
<dbReference type="Proteomes" id="UP001183629">
    <property type="component" value="Unassembled WGS sequence"/>
</dbReference>
<dbReference type="SUPFAM" id="SSF160631">
    <property type="entry name" value="SMI1/KNR4-like"/>
    <property type="match status" value="1"/>
</dbReference>
<dbReference type="EMBL" id="JAVDYC010000001">
    <property type="protein sequence ID" value="MDR7325256.1"/>
    <property type="molecule type" value="Genomic_DNA"/>
</dbReference>
<gene>
    <name evidence="1" type="ORF">J2S44_005506</name>
</gene>
<organism evidence="1 2">
    <name type="scientific">Catenuloplanes niger</name>
    <dbReference type="NCBI Taxonomy" id="587534"/>
    <lineage>
        <taxon>Bacteria</taxon>
        <taxon>Bacillati</taxon>
        <taxon>Actinomycetota</taxon>
        <taxon>Actinomycetes</taxon>
        <taxon>Micromonosporales</taxon>
        <taxon>Micromonosporaceae</taxon>
        <taxon>Catenuloplanes</taxon>
    </lineage>
</organism>
<dbReference type="InterPro" id="IPR037883">
    <property type="entry name" value="Knr4/Smi1-like_sf"/>
</dbReference>
<protein>
    <submittedName>
        <fullName evidence="1">Uncharacterized protein</fullName>
    </submittedName>
</protein>
<accession>A0AAE4CTF9</accession>
<sequence length="109" mass="11893">MAAVFRDRPAQPAFYGTSGMTGETAYWHAESDPDTIAQYVGRADPKDPPGDIDPSKSILIGDLGPDQPIALDYRTGQERPPVVYLTTYGGWIQVAPDIESLLERLGLDE</sequence>
<dbReference type="AlphaFoldDB" id="A0AAE4CTF9"/>
<comment type="caution">
    <text evidence="1">The sequence shown here is derived from an EMBL/GenBank/DDBJ whole genome shotgun (WGS) entry which is preliminary data.</text>
</comment>
<evidence type="ECO:0000313" key="2">
    <source>
        <dbReference type="Proteomes" id="UP001183629"/>
    </source>
</evidence>
<reference evidence="1 2" key="1">
    <citation type="submission" date="2023-07" db="EMBL/GenBank/DDBJ databases">
        <title>Sequencing the genomes of 1000 actinobacteria strains.</title>
        <authorList>
            <person name="Klenk H.-P."/>
        </authorList>
    </citation>
    <scope>NUCLEOTIDE SEQUENCE [LARGE SCALE GENOMIC DNA]</scope>
    <source>
        <strain evidence="1 2">DSM 44711</strain>
    </source>
</reference>